<dbReference type="PANTHER" id="PTHR33116">
    <property type="entry name" value="REVERSE TRANSCRIPTASE ZINC-BINDING DOMAIN-CONTAINING PROTEIN-RELATED-RELATED"/>
    <property type="match status" value="1"/>
</dbReference>
<dbReference type="AlphaFoldDB" id="A0AAQ3XDG3"/>
<gene>
    <name evidence="1" type="ORF">U9M48_041555</name>
</gene>
<dbReference type="Proteomes" id="UP001341281">
    <property type="component" value="Chromosome 10"/>
</dbReference>
<evidence type="ECO:0000313" key="2">
    <source>
        <dbReference type="Proteomes" id="UP001341281"/>
    </source>
</evidence>
<proteinExistence type="predicted"/>
<dbReference type="PANTHER" id="PTHR33116:SF78">
    <property type="entry name" value="OS12G0587133 PROTEIN"/>
    <property type="match status" value="1"/>
</dbReference>
<keyword evidence="2" id="KW-1185">Reference proteome</keyword>
<dbReference type="EMBL" id="CP144754">
    <property type="protein sequence ID" value="WVZ95841.1"/>
    <property type="molecule type" value="Genomic_DNA"/>
</dbReference>
<evidence type="ECO:0000313" key="1">
    <source>
        <dbReference type="EMBL" id="WVZ95841.1"/>
    </source>
</evidence>
<sequence>MGRLILVNSVLDSQLIYLMSAVRLDVGFIKQVDRTRRAFLWSGEKTTHGSQCLVAWEDVCGLKADGRLGVEEILDQVTFTEMQDVRSYTS</sequence>
<protein>
    <submittedName>
        <fullName evidence="1">Uncharacterized protein</fullName>
    </submittedName>
</protein>
<reference evidence="1 2" key="1">
    <citation type="submission" date="2024-02" db="EMBL/GenBank/DDBJ databases">
        <title>High-quality chromosome-scale genome assembly of Pensacola bahiagrass (Paspalum notatum Flugge var. saurae).</title>
        <authorList>
            <person name="Vega J.M."/>
            <person name="Podio M."/>
            <person name="Orjuela J."/>
            <person name="Siena L.A."/>
            <person name="Pessino S.C."/>
            <person name="Combes M.C."/>
            <person name="Mariac C."/>
            <person name="Albertini E."/>
            <person name="Pupilli F."/>
            <person name="Ortiz J.P.A."/>
            <person name="Leblanc O."/>
        </authorList>
    </citation>
    <scope>NUCLEOTIDE SEQUENCE [LARGE SCALE GENOMIC DNA]</scope>
    <source>
        <strain evidence="1">R1</strain>
        <tissue evidence="1">Leaf</tissue>
    </source>
</reference>
<accession>A0AAQ3XDG3</accession>
<organism evidence="1 2">
    <name type="scientific">Paspalum notatum var. saurae</name>
    <dbReference type="NCBI Taxonomy" id="547442"/>
    <lineage>
        <taxon>Eukaryota</taxon>
        <taxon>Viridiplantae</taxon>
        <taxon>Streptophyta</taxon>
        <taxon>Embryophyta</taxon>
        <taxon>Tracheophyta</taxon>
        <taxon>Spermatophyta</taxon>
        <taxon>Magnoliopsida</taxon>
        <taxon>Liliopsida</taxon>
        <taxon>Poales</taxon>
        <taxon>Poaceae</taxon>
        <taxon>PACMAD clade</taxon>
        <taxon>Panicoideae</taxon>
        <taxon>Andropogonodae</taxon>
        <taxon>Paspaleae</taxon>
        <taxon>Paspalinae</taxon>
        <taxon>Paspalum</taxon>
    </lineage>
</organism>
<name>A0AAQ3XDG3_PASNO</name>